<comment type="caution">
    <text evidence="8">The sequence shown here is derived from an EMBL/GenBank/DDBJ whole genome shotgun (WGS) entry which is preliminary data.</text>
</comment>
<organism evidence="8 9">
    <name type="scientific">Coprococcus hominis</name>
    <name type="common">ex Arizal et al. 2022</name>
    <dbReference type="NCBI Taxonomy" id="2881262"/>
    <lineage>
        <taxon>Bacteria</taxon>
        <taxon>Bacillati</taxon>
        <taxon>Bacillota</taxon>
        <taxon>Clostridia</taxon>
        <taxon>Lachnospirales</taxon>
        <taxon>Lachnospiraceae</taxon>
        <taxon>Coprococcus</taxon>
    </lineage>
</organism>
<keyword evidence="4 6" id="KW-1133">Transmembrane helix</keyword>
<gene>
    <name evidence="8" type="ORF">LKD28_09075</name>
</gene>
<dbReference type="InterPro" id="IPR027022">
    <property type="entry name" value="ABC_permease_BceB-typ"/>
</dbReference>
<dbReference type="Pfam" id="PF02687">
    <property type="entry name" value="FtsX"/>
    <property type="match status" value="1"/>
</dbReference>
<dbReference type="Proteomes" id="UP001198495">
    <property type="component" value="Unassembled WGS sequence"/>
</dbReference>
<feature type="transmembrane region" description="Helical" evidence="6">
    <location>
        <begin position="163"/>
        <end position="184"/>
    </location>
</feature>
<reference evidence="8 9" key="1">
    <citation type="submission" date="2021-10" db="EMBL/GenBank/DDBJ databases">
        <title>Anaerobic single-cell dispensing facilitates the cultivation of human gut bacteria.</title>
        <authorList>
            <person name="Afrizal A."/>
        </authorList>
    </citation>
    <scope>NUCLEOTIDE SEQUENCE [LARGE SCALE GENOMIC DNA]</scope>
    <source>
        <strain evidence="8 9">CLA-AA-H212</strain>
    </source>
</reference>
<evidence type="ECO:0000256" key="4">
    <source>
        <dbReference type="ARBA" id="ARBA00022989"/>
    </source>
</evidence>
<proteinExistence type="inferred from homology"/>
<keyword evidence="2 6" id="KW-1003">Cell membrane</keyword>
<dbReference type="PIRSF" id="PIRSF018968">
    <property type="entry name" value="ABC_permease_BceB"/>
    <property type="match status" value="1"/>
</dbReference>
<feature type="transmembrane region" description="Helical" evidence="6">
    <location>
        <begin position="20"/>
        <end position="41"/>
    </location>
</feature>
<comment type="similarity">
    <text evidence="6">Belongs to the ABC-4 integral membrane protein family.</text>
</comment>
<evidence type="ECO:0000313" key="9">
    <source>
        <dbReference type="Proteomes" id="UP001198495"/>
    </source>
</evidence>
<evidence type="ECO:0000256" key="5">
    <source>
        <dbReference type="ARBA" id="ARBA00023136"/>
    </source>
</evidence>
<dbReference type="InterPro" id="IPR052536">
    <property type="entry name" value="ABC-4_Integral_Memb_Prot"/>
</dbReference>
<keyword evidence="6" id="KW-0813">Transport</keyword>
<evidence type="ECO:0000256" key="1">
    <source>
        <dbReference type="ARBA" id="ARBA00004651"/>
    </source>
</evidence>
<feature type="transmembrane region" description="Helical" evidence="6">
    <location>
        <begin position="291"/>
        <end position="314"/>
    </location>
</feature>
<name>A0ABS8FPM7_9FIRM</name>
<evidence type="ECO:0000259" key="7">
    <source>
        <dbReference type="Pfam" id="PF02687"/>
    </source>
</evidence>
<dbReference type="PANTHER" id="PTHR46795">
    <property type="entry name" value="ABC TRANSPORTER PERMEASE-RELATED-RELATED"/>
    <property type="match status" value="1"/>
</dbReference>
<keyword evidence="3 6" id="KW-0812">Transmembrane</keyword>
<comment type="subcellular location">
    <subcellularLocation>
        <location evidence="1 6">Cell membrane</location>
        <topology evidence="1 6">Multi-pass membrane protein</topology>
    </subcellularLocation>
</comment>
<accession>A0ABS8FPM7</accession>
<feature type="transmembrane region" description="Helical" evidence="6">
    <location>
        <begin position="61"/>
        <end position="84"/>
    </location>
</feature>
<feature type="transmembrane region" description="Helical" evidence="6">
    <location>
        <begin position="659"/>
        <end position="680"/>
    </location>
</feature>
<feature type="transmembrane region" description="Helical" evidence="6">
    <location>
        <begin position="562"/>
        <end position="587"/>
    </location>
</feature>
<evidence type="ECO:0000256" key="6">
    <source>
        <dbReference type="PIRNR" id="PIRNR018968"/>
    </source>
</evidence>
<dbReference type="PANTHER" id="PTHR46795:SF3">
    <property type="entry name" value="ABC TRANSPORTER PERMEASE"/>
    <property type="match status" value="1"/>
</dbReference>
<feature type="transmembrane region" description="Helical" evidence="6">
    <location>
        <begin position="205"/>
        <end position="225"/>
    </location>
</feature>
<sequence>MMLFKLSARNIRKSMQNYLIYFATLILGVAIFYVFNALGSQTVMLKVSSNTEEIIGLMNEAMSVVSVFVSVVLGFLVVYASTFLMKRRKKEFGIYLTLGMGKTQVAKILVIETLLIGVISLVIGLLLGIGISQGMSVVTANLFEADMTNFQFMVSTSAIIKTIIYFAIMYVIVMALDVIIVSRAKLINLLYAGAKAQKNHAKNPVVCVLVFIIAAILLGTAYYKVTAGVRTISDFQGLGIQIAKGIIGTFLVFWSVSGMLLAIVKRCRRFYYKGINSFSVKELGSRINTTVFSGGIICLLLFFTICILSSAMAIRNSMNHVLETCTPVDVQFSKLYSYDAAEDYDMTGHNVEENLKACDIDTSKLTDVTEMILYAPEDINIGDFFGKAFAESGSEDYFKEASMETMHIGEYNAFVSSFGGTTIDLAEDEYVILCNYGEMEPRYNEGLAEGQTVTIKGKTYHPKYSTCVDGIVHISNSESNAGVLLVPDSVDMSDCDFWYDIYSANYNTTDQTEVDALNEYYSDANFYKLQEAKTEAVLGEDGSYYSMNCETSKRLRDNSVGLTAMIVFIGIYLGVVFLISGAAILSLKELSEAADSKEKYRILRRIGVDEKKIRHSLLAQSGVFFAMPLLLAIVHSVFGMQTAMFILSAFGRGGLLGSILLAAAVILVIYGIYFMITYICSRKIISE</sequence>
<evidence type="ECO:0000256" key="3">
    <source>
        <dbReference type="ARBA" id="ARBA00022692"/>
    </source>
</evidence>
<keyword evidence="9" id="KW-1185">Reference proteome</keyword>
<protein>
    <submittedName>
        <fullName evidence="8">ABC transporter permease</fullName>
    </submittedName>
</protein>
<feature type="domain" description="ABC3 transporter permease C-terminal" evidence="7">
    <location>
        <begin position="64"/>
        <end position="182"/>
    </location>
</feature>
<feature type="transmembrane region" description="Helical" evidence="6">
    <location>
        <begin position="105"/>
        <end position="131"/>
    </location>
</feature>
<evidence type="ECO:0000313" key="8">
    <source>
        <dbReference type="EMBL" id="MCC2219186.1"/>
    </source>
</evidence>
<dbReference type="InterPro" id="IPR003838">
    <property type="entry name" value="ABC3_permease_C"/>
</dbReference>
<feature type="transmembrane region" description="Helical" evidence="6">
    <location>
        <begin position="245"/>
        <end position="264"/>
    </location>
</feature>
<evidence type="ECO:0000256" key="2">
    <source>
        <dbReference type="ARBA" id="ARBA00022475"/>
    </source>
</evidence>
<feature type="transmembrane region" description="Helical" evidence="6">
    <location>
        <begin position="622"/>
        <end position="647"/>
    </location>
</feature>
<keyword evidence="5 6" id="KW-0472">Membrane</keyword>
<dbReference type="RefSeq" id="WP_227573331.1">
    <property type="nucleotide sequence ID" value="NZ_JAJEQT010000006.1"/>
</dbReference>
<dbReference type="EMBL" id="JAJEQT010000006">
    <property type="protein sequence ID" value="MCC2219186.1"/>
    <property type="molecule type" value="Genomic_DNA"/>
</dbReference>